<comment type="caution">
    <text evidence="2">The sequence shown here is derived from an EMBL/GenBank/DDBJ whole genome shotgun (WGS) entry which is preliminary data.</text>
</comment>
<accession>A0ABN2A0B8</accession>
<gene>
    <name evidence="2" type="ORF">GCM10009788_11120</name>
</gene>
<proteinExistence type="predicted"/>
<organism evidence="2 3">
    <name type="scientific">Nocardioides humi</name>
    <dbReference type="NCBI Taxonomy" id="449461"/>
    <lineage>
        <taxon>Bacteria</taxon>
        <taxon>Bacillati</taxon>
        <taxon>Actinomycetota</taxon>
        <taxon>Actinomycetes</taxon>
        <taxon>Propionibacteriales</taxon>
        <taxon>Nocardioidaceae</taxon>
        <taxon>Nocardioides</taxon>
    </lineage>
</organism>
<feature type="region of interest" description="Disordered" evidence="1">
    <location>
        <begin position="1"/>
        <end position="81"/>
    </location>
</feature>
<protein>
    <submittedName>
        <fullName evidence="2">Uncharacterized protein</fullName>
    </submittedName>
</protein>
<evidence type="ECO:0000313" key="3">
    <source>
        <dbReference type="Proteomes" id="UP001500842"/>
    </source>
</evidence>
<dbReference type="EMBL" id="BAAAOR010000007">
    <property type="protein sequence ID" value="GAA1508636.1"/>
    <property type="molecule type" value="Genomic_DNA"/>
</dbReference>
<sequence>MVAAPLPPQAPEPSSELSSEPSRKPSPGGIADDEREAYYDEVQERWPAERPSRKRSKRDRQRRGERKVVVRSQRLPAPDTARVSRALLVAQRELAKVEAERAARLQDQNHPDPSHGQERGPERGREGRDGRP</sequence>
<evidence type="ECO:0000256" key="1">
    <source>
        <dbReference type="SAM" id="MobiDB-lite"/>
    </source>
</evidence>
<feature type="compositionally biased region" description="Pro residues" evidence="1">
    <location>
        <begin position="1"/>
        <end position="11"/>
    </location>
</feature>
<feature type="region of interest" description="Disordered" evidence="1">
    <location>
        <begin position="98"/>
        <end position="132"/>
    </location>
</feature>
<evidence type="ECO:0000313" key="2">
    <source>
        <dbReference type="EMBL" id="GAA1508636.1"/>
    </source>
</evidence>
<reference evidence="2 3" key="1">
    <citation type="journal article" date="2019" name="Int. J. Syst. Evol. Microbiol.">
        <title>The Global Catalogue of Microorganisms (GCM) 10K type strain sequencing project: providing services to taxonomists for standard genome sequencing and annotation.</title>
        <authorList>
            <consortium name="The Broad Institute Genomics Platform"/>
            <consortium name="The Broad Institute Genome Sequencing Center for Infectious Disease"/>
            <person name="Wu L."/>
            <person name="Ma J."/>
        </authorList>
    </citation>
    <scope>NUCLEOTIDE SEQUENCE [LARGE SCALE GENOMIC DNA]</scope>
    <source>
        <strain evidence="2 3">JCM 14942</strain>
    </source>
</reference>
<name>A0ABN2A0B8_9ACTN</name>
<dbReference type="Proteomes" id="UP001500842">
    <property type="component" value="Unassembled WGS sequence"/>
</dbReference>
<keyword evidence="3" id="KW-1185">Reference proteome</keyword>
<feature type="compositionally biased region" description="Basic residues" evidence="1">
    <location>
        <begin position="52"/>
        <end position="65"/>
    </location>
</feature>
<feature type="compositionally biased region" description="Basic and acidic residues" evidence="1">
    <location>
        <begin position="36"/>
        <end position="51"/>
    </location>
</feature>